<sequence>MASIDSSDLMASSDSTEVPPSSLRETPTTINSTKTKSKCSIRHLLSDFKAKFCVSKPNSLENHHQEVASSSAPTHKNDHHGGALSLSSKMIRNDLLLVDSVFSEAKKYMDHLNVKIELANEKFEKLETLGSSQRDFDELRKAVAKLKFQIPSQGREDKEELPREEGVGNEIFDELIEEGFIEPINPNCSLVPDNCRMSLSVHSSLYKDAVVNGFTSQNSLDLDLEFDCVSHLGGHSCLVNVGESIINYGPEIFENMKDTQSLHLGR</sequence>
<evidence type="ECO:0000313" key="1">
    <source>
        <dbReference type="EMBL" id="KAH7847771.1"/>
    </source>
</evidence>
<gene>
    <name evidence="1" type="ORF">Vadar_030075</name>
</gene>
<dbReference type="Proteomes" id="UP000828048">
    <property type="component" value="Chromosome 5"/>
</dbReference>
<evidence type="ECO:0000313" key="2">
    <source>
        <dbReference type="Proteomes" id="UP000828048"/>
    </source>
</evidence>
<organism evidence="1 2">
    <name type="scientific">Vaccinium darrowii</name>
    <dbReference type="NCBI Taxonomy" id="229202"/>
    <lineage>
        <taxon>Eukaryota</taxon>
        <taxon>Viridiplantae</taxon>
        <taxon>Streptophyta</taxon>
        <taxon>Embryophyta</taxon>
        <taxon>Tracheophyta</taxon>
        <taxon>Spermatophyta</taxon>
        <taxon>Magnoliopsida</taxon>
        <taxon>eudicotyledons</taxon>
        <taxon>Gunneridae</taxon>
        <taxon>Pentapetalae</taxon>
        <taxon>asterids</taxon>
        <taxon>Ericales</taxon>
        <taxon>Ericaceae</taxon>
        <taxon>Vaccinioideae</taxon>
        <taxon>Vaccinieae</taxon>
        <taxon>Vaccinium</taxon>
    </lineage>
</organism>
<keyword evidence="2" id="KW-1185">Reference proteome</keyword>
<name>A0ACB7Y2M3_9ERIC</name>
<comment type="caution">
    <text evidence="1">The sequence shown here is derived from an EMBL/GenBank/DDBJ whole genome shotgun (WGS) entry which is preliminary data.</text>
</comment>
<protein>
    <submittedName>
        <fullName evidence="1">Uncharacterized protein</fullName>
    </submittedName>
</protein>
<dbReference type="EMBL" id="CM037155">
    <property type="protein sequence ID" value="KAH7847771.1"/>
    <property type="molecule type" value="Genomic_DNA"/>
</dbReference>
<proteinExistence type="predicted"/>
<reference evidence="1 2" key="1">
    <citation type="journal article" date="2021" name="Hortic Res">
        <title>High-quality reference genome and annotation aids understanding of berry development for evergreen blueberry (Vaccinium darrowii).</title>
        <authorList>
            <person name="Yu J."/>
            <person name="Hulse-Kemp A.M."/>
            <person name="Babiker E."/>
            <person name="Staton M."/>
        </authorList>
    </citation>
    <scope>NUCLEOTIDE SEQUENCE [LARGE SCALE GENOMIC DNA]</scope>
    <source>
        <strain evidence="2">cv. NJ 8807/NJ 8810</strain>
        <tissue evidence="1">Young leaf</tissue>
    </source>
</reference>
<accession>A0ACB7Y2M3</accession>